<comment type="caution">
    <text evidence="2">The sequence shown here is derived from an EMBL/GenBank/DDBJ whole genome shotgun (WGS) entry which is preliminary data.</text>
</comment>
<keyword evidence="3" id="KW-1185">Reference proteome</keyword>
<gene>
    <name evidence="2" type="ORF">TKK_007242</name>
</gene>
<dbReference type="Proteomes" id="UP001627154">
    <property type="component" value="Unassembled WGS sequence"/>
</dbReference>
<protein>
    <submittedName>
        <fullName evidence="2">Uncharacterized protein</fullName>
    </submittedName>
</protein>
<proteinExistence type="predicted"/>
<organism evidence="2 3">
    <name type="scientific">Trichogramma kaykai</name>
    <dbReference type="NCBI Taxonomy" id="54128"/>
    <lineage>
        <taxon>Eukaryota</taxon>
        <taxon>Metazoa</taxon>
        <taxon>Ecdysozoa</taxon>
        <taxon>Arthropoda</taxon>
        <taxon>Hexapoda</taxon>
        <taxon>Insecta</taxon>
        <taxon>Pterygota</taxon>
        <taxon>Neoptera</taxon>
        <taxon>Endopterygota</taxon>
        <taxon>Hymenoptera</taxon>
        <taxon>Apocrita</taxon>
        <taxon>Proctotrupomorpha</taxon>
        <taxon>Chalcidoidea</taxon>
        <taxon>Trichogrammatidae</taxon>
        <taxon>Trichogramma</taxon>
    </lineage>
</organism>
<name>A0ABD2X3M7_9HYME</name>
<evidence type="ECO:0000313" key="3">
    <source>
        <dbReference type="Proteomes" id="UP001627154"/>
    </source>
</evidence>
<sequence length="228" mass="25738">MSYLRNSLLGKKNNNNKMTQRRSSNSSGIRKAKTEHLDQKLYGKGGKINLPNADDCDSGINYNRVRPKSESNGRVSQKVPFYQQTIRRGHLSDVGFTAVAAALLRRSNYPPTQQQQQQQTRVLHRYTEFNDPSPGLDTRKAQAVLHAAGVKNNFRLATSRHATPTPTPTTFDKLPVRQNFWPTWCVRQTHRHLRGKHPGAQRGCGSRVVTIEIRAFNVVNVASSFHLP</sequence>
<reference evidence="2 3" key="1">
    <citation type="journal article" date="2024" name="bioRxiv">
        <title>A reference genome for Trichogramma kaykai: A tiny desert-dwelling parasitoid wasp with competing sex-ratio distorters.</title>
        <authorList>
            <person name="Culotta J."/>
            <person name="Lindsey A.R."/>
        </authorList>
    </citation>
    <scope>NUCLEOTIDE SEQUENCE [LARGE SCALE GENOMIC DNA]</scope>
    <source>
        <strain evidence="2 3">KSX58</strain>
    </source>
</reference>
<evidence type="ECO:0000256" key="1">
    <source>
        <dbReference type="SAM" id="MobiDB-lite"/>
    </source>
</evidence>
<feature type="compositionally biased region" description="Basic and acidic residues" evidence="1">
    <location>
        <begin position="32"/>
        <end position="41"/>
    </location>
</feature>
<evidence type="ECO:0000313" key="2">
    <source>
        <dbReference type="EMBL" id="KAL3399386.1"/>
    </source>
</evidence>
<accession>A0ABD2X3M7</accession>
<dbReference type="AlphaFoldDB" id="A0ABD2X3M7"/>
<dbReference type="EMBL" id="JBJJXI010000056">
    <property type="protein sequence ID" value="KAL3399386.1"/>
    <property type="molecule type" value="Genomic_DNA"/>
</dbReference>
<feature type="region of interest" description="Disordered" evidence="1">
    <location>
        <begin position="1"/>
        <end position="76"/>
    </location>
</feature>